<protein>
    <recommendedName>
        <fullName evidence="2">Peptidase S53 domain-containing protein</fullName>
    </recommendedName>
</protein>
<evidence type="ECO:0000259" key="2">
    <source>
        <dbReference type="PROSITE" id="PS51695"/>
    </source>
</evidence>
<reference evidence="3" key="1">
    <citation type="submission" date="2020-11" db="EMBL/GenBank/DDBJ databases">
        <authorList>
            <consortium name="DOE Joint Genome Institute"/>
            <person name="Ahrendt S."/>
            <person name="Riley R."/>
            <person name="Andreopoulos W."/>
            <person name="Labutti K."/>
            <person name="Pangilinan J."/>
            <person name="Ruiz-Duenas F.J."/>
            <person name="Barrasa J.M."/>
            <person name="Sanchez-Garcia M."/>
            <person name="Camarero S."/>
            <person name="Miyauchi S."/>
            <person name="Serrano A."/>
            <person name="Linde D."/>
            <person name="Babiker R."/>
            <person name="Drula E."/>
            <person name="Ayuso-Fernandez I."/>
            <person name="Pacheco R."/>
            <person name="Padilla G."/>
            <person name="Ferreira P."/>
            <person name="Barriuso J."/>
            <person name="Kellner H."/>
            <person name="Castanera R."/>
            <person name="Alfaro M."/>
            <person name="Ramirez L."/>
            <person name="Pisabarro A.G."/>
            <person name="Kuo A."/>
            <person name="Tritt A."/>
            <person name="Lipzen A."/>
            <person name="He G."/>
            <person name="Yan M."/>
            <person name="Ng V."/>
            <person name="Cullen D."/>
            <person name="Martin F."/>
            <person name="Rosso M.-N."/>
            <person name="Henrissat B."/>
            <person name="Hibbett D."/>
            <person name="Martinez A.T."/>
            <person name="Grigoriev I.V."/>
        </authorList>
    </citation>
    <scope>NUCLEOTIDE SEQUENCE</scope>
    <source>
        <strain evidence="3">CIRM-BRFM 674</strain>
    </source>
</reference>
<feature type="domain" description="Peptidase S53" evidence="2">
    <location>
        <begin position="1"/>
        <end position="193"/>
    </location>
</feature>
<accession>A0A9P5YHK5</accession>
<dbReference type="PANTHER" id="PTHR14218">
    <property type="entry name" value="PROTEASE S8 TRIPEPTIDYL PEPTIDASE I CLN2"/>
    <property type="match status" value="1"/>
</dbReference>
<dbReference type="SUPFAM" id="SSF52743">
    <property type="entry name" value="Subtilisin-like"/>
    <property type="match status" value="1"/>
</dbReference>
<dbReference type="GO" id="GO:0008240">
    <property type="term" value="F:tripeptidyl-peptidase activity"/>
    <property type="evidence" value="ECO:0007669"/>
    <property type="project" value="TreeGrafter"/>
</dbReference>
<keyword evidence="4" id="KW-1185">Reference proteome</keyword>
<gene>
    <name evidence="3" type="ORF">BDN70DRAFT_940179</name>
</gene>
<dbReference type="PROSITE" id="PS51695">
    <property type="entry name" value="SEDOLISIN"/>
    <property type="match status" value="1"/>
</dbReference>
<dbReference type="Proteomes" id="UP000807469">
    <property type="component" value="Unassembled WGS sequence"/>
</dbReference>
<comment type="caution">
    <text evidence="1">Lacks conserved residue(s) required for the propagation of feature annotation.</text>
</comment>
<organism evidence="3 4">
    <name type="scientific">Pholiota conissans</name>
    <dbReference type="NCBI Taxonomy" id="109636"/>
    <lineage>
        <taxon>Eukaryota</taxon>
        <taxon>Fungi</taxon>
        <taxon>Dikarya</taxon>
        <taxon>Basidiomycota</taxon>
        <taxon>Agaricomycotina</taxon>
        <taxon>Agaricomycetes</taxon>
        <taxon>Agaricomycetidae</taxon>
        <taxon>Agaricales</taxon>
        <taxon>Agaricineae</taxon>
        <taxon>Strophariaceae</taxon>
        <taxon>Pholiota</taxon>
    </lineage>
</organism>
<evidence type="ECO:0000313" key="3">
    <source>
        <dbReference type="EMBL" id="KAF9470028.1"/>
    </source>
</evidence>
<proteinExistence type="predicted"/>
<name>A0A9P5YHK5_9AGAR</name>
<dbReference type="InterPro" id="IPR036852">
    <property type="entry name" value="Peptidase_S8/S53_dom_sf"/>
</dbReference>
<dbReference type="GO" id="GO:0006508">
    <property type="term" value="P:proteolysis"/>
    <property type="evidence" value="ECO:0007669"/>
    <property type="project" value="InterPro"/>
</dbReference>
<dbReference type="InterPro" id="IPR050819">
    <property type="entry name" value="Tripeptidyl-peptidase_I"/>
</dbReference>
<comment type="caution">
    <text evidence="3">The sequence shown here is derived from an EMBL/GenBank/DDBJ whole genome shotgun (WGS) entry which is preliminary data.</text>
</comment>
<dbReference type="GO" id="GO:0004252">
    <property type="term" value="F:serine-type endopeptidase activity"/>
    <property type="evidence" value="ECO:0007669"/>
    <property type="project" value="InterPro"/>
</dbReference>
<evidence type="ECO:0000256" key="1">
    <source>
        <dbReference type="PROSITE-ProRule" id="PRU01032"/>
    </source>
</evidence>
<dbReference type="PANTHER" id="PTHR14218:SF15">
    <property type="entry name" value="TRIPEPTIDYL-PEPTIDASE 1"/>
    <property type="match status" value="1"/>
</dbReference>
<dbReference type="AlphaFoldDB" id="A0A9P5YHK5"/>
<dbReference type="InterPro" id="IPR030400">
    <property type="entry name" value="Sedolisin_dom"/>
</dbReference>
<dbReference type="Gene3D" id="3.40.50.200">
    <property type="entry name" value="Peptidase S8/S53 domain"/>
    <property type="match status" value="1"/>
</dbReference>
<dbReference type="EMBL" id="MU156410">
    <property type="protein sequence ID" value="KAF9470028.1"/>
    <property type="molecule type" value="Genomic_DNA"/>
</dbReference>
<evidence type="ECO:0000313" key="4">
    <source>
        <dbReference type="Proteomes" id="UP000807469"/>
    </source>
</evidence>
<dbReference type="OrthoDB" id="409122at2759"/>
<sequence length="193" mass="20657">MITLGCLAEIYNYTNFYPKVLGGDKNKIGITGYLDGFANFQDLQTFFADQLPQAVNSTFEVELVNGGSNSQDQADAGIEANLDVQFALGVSFPTPGLFWSTGGSPPFIPDNQLPENTNEPYWLDFVLSQWSLPTVISSSYGDDEQTVPESYARHACMQFAQLAARGVSVIVSSGDFGVGGIGGADGNPADQSF</sequence>